<name>A0A7C9E5J5_OPUST</name>
<protein>
    <submittedName>
        <fullName evidence="1">Uncharacterized protein</fullName>
    </submittedName>
</protein>
<evidence type="ECO:0000313" key="1">
    <source>
        <dbReference type="EMBL" id="MBA4657046.1"/>
    </source>
</evidence>
<dbReference type="EMBL" id="GISG01194520">
    <property type="protein sequence ID" value="MBA4657046.1"/>
    <property type="molecule type" value="Transcribed_RNA"/>
</dbReference>
<proteinExistence type="predicted"/>
<dbReference type="AlphaFoldDB" id="A0A7C9E5J5"/>
<organism evidence="1">
    <name type="scientific">Opuntia streptacantha</name>
    <name type="common">Prickly pear cactus</name>
    <name type="synonym">Opuntia cardona</name>
    <dbReference type="NCBI Taxonomy" id="393608"/>
    <lineage>
        <taxon>Eukaryota</taxon>
        <taxon>Viridiplantae</taxon>
        <taxon>Streptophyta</taxon>
        <taxon>Embryophyta</taxon>
        <taxon>Tracheophyta</taxon>
        <taxon>Spermatophyta</taxon>
        <taxon>Magnoliopsida</taxon>
        <taxon>eudicotyledons</taxon>
        <taxon>Gunneridae</taxon>
        <taxon>Pentapetalae</taxon>
        <taxon>Caryophyllales</taxon>
        <taxon>Cactineae</taxon>
        <taxon>Cactaceae</taxon>
        <taxon>Opuntioideae</taxon>
        <taxon>Opuntia</taxon>
    </lineage>
</organism>
<reference evidence="1" key="1">
    <citation type="journal article" date="2013" name="J. Plant Res.">
        <title>Effect of fungi and light on seed germination of three Opuntia species from semiarid lands of central Mexico.</title>
        <authorList>
            <person name="Delgado-Sanchez P."/>
            <person name="Jimenez-Bremont J.F."/>
            <person name="Guerrero-Gonzalez Mde L."/>
            <person name="Flores J."/>
        </authorList>
    </citation>
    <scope>NUCLEOTIDE SEQUENCE</scope>
    <source>
        <tissue evidence="1">Cladode</tissue>
    </source>
</reference>
<accession>A0A7C9E5J5</accession>
<sequence>MEESCPSSSLTFMSFASAKTRQAKPAAEEAKPAAVGKLLYEAMCTCKFSQSFFAILIPFPLSSTSVARLRISRRQFWYLPPARDISLPLSHIRSRSNAGLTATVVVVQR</sequence>
<reference evidence="1" key="2">
    <citation type="submission" date="2020-07" db="EMBL/GenBank/DDBJ databases">
        <authorList>
            <person name="Vera ALvarez R."/>
            <person name="Arias-Moreno D.M."/>
            <person name="Jimenez-Jacinto V."/>
            <person name="Jimenez-Bremont J.F."/>
            <person name="Swaminathan K."/>
            <person name="Moose S.P."/>
            <person name="Guerrero-Gonzalez M.L."/>
            <person name="Marino-Ramirez L."/>
            <person name="Landsman D."/>
            <person name="Rodriguez-Kessler M."/>
            <person name="Delgado-Sanchez P."/>
        </authorList>
    </citation>
    <scope>NUCLEOTIDE SEQUENCE</scope>
    <source>
        <tissue evidence="1">Cladode</tissue>
    </source>
</reference>